<dbReference type="GO" id="GO:0016787">
    <property type="term" value="F:hydrolase activity"/>
    <property type="evidence" value="ECO:0007669"/>
    <property type="project" value="UniProtKB-KW"/>
</dbReference>
<dbReference type="HOGENOM" id="CLU_048478_0_0_2"/>
<dbReference type="InterPro" id="IPR050662">
    <property type="entry name" value="Sec-metab_biosynth-thioest"/>
</dbReference>
<gene>
    <name evidence="2" type="ORF">AFULGI_00024180</name>
</gene>
<dbReference type="Pfam" id="PF00753">
    <property type="entry name" value="Lactamase_B"/>
    <property type="match status" value="1"/>
</dbReference>
<dbReference type="SUPFAM" id="SSF56281">
    <property type="entry name" value="Metallo-hydrolase/oxidoreductase"/>
    <property type="match status" value="1"/>
</dbReference>
<dbReference type="PANTHER" id="PTHR23131:SF4">
    <property type="entry name" value="METALLO-BETA-LACTAMASE SUPERFAMILY POTEIN"/>
    <property type="match status" value="1"/>
</dbReference>
<keyword evidence="2" id="KW-0378">Hydrolase</keyword>
<evidence type="ECO:0000259" key="1">
    <source>
        <dbReference type="SMART" id="SM00849"/>
    </source>
</evidence>
<dbReference type="Gene3D" id="3.60.15.10">
    <property type="entry name" value="Ribonuclease Z/Hydroxyacylglutathione hydrolase-like"/>
    <property type="match status" value="1"/>
</dbReference>
<feature type="domain" description="Metallo-beta-lactamase" evidence="1">
    <location>
        <begin position="17"/>
        <end position="198"/>
    </location>
</feature>
<dbReference type="GeneID" id="24795895"/>
<dbReference type="InterPro" id="IPR001279">
    <property type="entry name" value="Metallo-B-lactamas"/>
</dbReference>
<sequence length="290" mass="33347">MEVEVIKLKTPFPNPDYTYVYVVNSEIMIDGGFCNPQNAEKLEEYDVKRTIVTHHHIDHVGVIFYSKRSVEMHKREIEFLEVYSNPEKFIEDYKRLLGAYGVDGRYAETLRVITALNLTRRARVSELRRGGMVVETPGHTAGHVSLLIDGCLFSGDFILSNTTPNVSFYPSYTTGVGDYLRSLEKCLELEISEIFPAHESRIKDPERRILQLIEHYSSRADEVYDAVNSGHEMLEEIASEINWSTGNFRKFDDFNKFMALCETLAFLHYLMDTEKVMVKRAGELVTFSVC</sequence>
<organism evidence="2 3">
    <name type="scientific">Archaeoglobus fulgidus DSM 8774</name>
    <dbReference type="NCBI Taxonomy" id="1344584"/>
    <lineage>
        <taxon>Archaea</taxon>
        <taxon>Methanobacteriati</taxon>
        <taxon>Methanobacteriota</taxon>
        <taxon>Archaeoglobi</taxon>
        <taxon>Archaeoglobales</taxon>
        <taxon>Archaeoglobaceae</taxon>
        <taxon>Archaeoglobus</taxon>
    </lineage>
</organism>
<dbReference type="SMART" id="SM00849">
    <property type="entry name" value="Lactamase_B"/>
    <property type="match status" value="1"/>
</dbReference>
<dbReference type="PANTHER" id="PTHR23131">
    <property type="entry name" value="ENDORIBONUCLEASE LACTB2"/>
    <property type="match status" value="1"/>
</dbReference>
<accession>A0A075WFI1</accession>
<protein>
    <submittedName>
        <fullName evidence="2">Zn-dependent hydrolase</fullName>
    </submittedName>
</protein>
<evidence type="ECO:0000313" key="2">
    <source>
        <dbReference type="EMBL" id="AIG99135.1"/>
    </source>
</evidence>
<evidence type="ECO:0000313" key="3">
    <source>
        <dbReference type="Proteomes" id="UP000028501"/>
    </source>
</evidence>
<reference evidence="2 3" key="1">
    <citation type="submission" date="2013-07" db="EMBL/GenBank/DDBJ databases">
        <title>Genome of Archaeoglobus fulgidus.</title>
        <authorList>
            <person name="Fiebig A."/>
            <person name="Birkeland N.-K."/>
        </authorList>
    </citation>
    <scope>NUCLEOTIDE SEQUENCE [LARGE SCALE GENOMIC DNA]</scope>
    <source>
        <strain evidence="2 3">DSM 8774</strain>
    </source>
</reference>
<dbReference type="AlphaFoldDB" id="A0A075WFI1"/>
<dbReference type="Proteomes" id="UP000028501">
    <property type="component" value="Chromosome"/>
</dbReference>
<dbReference type="RefSeq" id="WP_048096258.1">
    <property type="nucleotide sequence ID" value="NZ_CP006577.1"/>
</dbReference>
<proteinExistence type="predicted"/>
<name>A0A075WFI1_ARCFL</name>
<dbReference type="EMBL" id="CP006577">
    <property type="protein sequence ID" value="AIG99135.1"/>
    <property type="molecule type" value="Genomic_DNA"/>
</dbReference>
<dbReference type="InterPro" id="IPR036866">
    <property type="entry name" value="RibonucZ/Hydroxyglut_hydro"/>
</dbReference>
<dbReference type="KEGG" id="afg:AFULGI_00024180"/>